<protein>
    <recommendedName>
        <fullName evidence="3">dUTPase</fullName>
    </recommendedName>
</protein>
<dbReference type="OrthoDB" id="9775854at2"/>
<organism evidence="1 2">
    <name type="scientific">Acetobacter pomorum</name>
    <dbReference type="NCBI Taxonomy" id="65959"/>
    <lineage>
        <taxon>Bacteria</taxon>
        <taxon>Pseudomonadati</taxon>
        <taxon>Pseudomonadota</taxon>
        <taxon>Alphaproteobacteria</taxon>
        <taxon>Acetobacterales</taxon>
        <taxon>Acetobacteraceae</taxon>
        <taxon>Acetobacter</taxon>
    </lineage>
</organism>
<dbReference type="Gene3D" id="1.20.1680.10">
    <property type="entry name" value="Type II deoxyuridine triphosphatase"/>
    <property type="match status" value="1"/>
</dbReference>
<reference evidence="1 2" key="1">
    <citation type="submission" date="2017-10" db="EMBL/GenBank/DDBJ databases">
        <title>Genomic analysis of the genus Acetobacter.</title>
        <authorList>
            <person name="Kim K.H."/>
            <person name="Chun B.H."/>
            <person name="Son A.R."/>
            <person name="Jeon C.O."/>
        </authorList>
    </citation>
    <scope>NUCLEOTIDE SEQUENCE [LARGE SCALE GENOMIC DNA]</scope>
    <source>
        <strain evidence="1 2">LHT 2458</strain>
    </source>
</reference>
<sequence>MCIEDSKYDLSAVEFGCVDFALQATQKFGPIQNALNARANKKPWNWCENDNNWSRAIKNEAIEMQDHIGWKWWGHSTPHFNRAFMEVVDIFHFWISAILQVRYESTKKEVPYLSPTFDVMKSGSDLFCELKEIEKAVKEHLVRRRIHDELPDVQKRIWRQEAINSFIDLMVLKAAKAGLHAAEHDLEANYIQLLHIGYIIQILCIFCGRSVSDLFKWYAGKNALNLFRWDNGYKKTAGEKGYIKIWSDGDAPQEDNDYLEYMILDHKDEGSGENETSSEATWLQKFYDMLAAEYKNVLATKDRNEDRSANVSSWKDCESKKFVESLIAG</sequence>
<accession>A0A2G4RCD2</accession>
<dbReference type="AlphaFoldDB" id="A0A2G4RCD2"/>
<keyword evidence="2" id="KW-1185">Reference proteome</keyword>
<dbReference type="EMBL" id="PEBQ01000103">
    <property type="protein sequence ID" value="PHY94170.1"/>
    <property type="molecule type" value="Genomic_DNA"/>
</dbReference>
<dbReference type="Pfam" id="PF08761">
    <property type="entry name" value="dUTPase_2"/>
    <property type="match status" value="1"/>
</dbReference>
<evidence type="ECO:0008006" key="3">
    <source>
        <dbReference type="Google" id="ProtNLM"/>
    </source>
</evidence>
<gene>
    <name evidence="1" type="ORF">CSR02_07685</name>
</gene>
<dbReference type="SUPFAM" id="SSF101386">
    <property type="entry name" value="all-alpha NTP pyrophosphatases"/>
    <property type="match status" value="1"/>
</dbReference>
<dbReference type="Proteomes" id="UP000228751">
    <property type="component" value="Unassembled WGS sequence"/>
</dbReference>
<evidence type="ECO:0000313" key="1">
    <source>
        <dbReference type="EMBL" id="PHY94170.1"/>
    </source>
</evidence>
<dbReference type="Gene3D" id="1.20.1670.10">
    <property type="entry name" value="Type II deoxyuridine triphosphatase"/>
    <property type="match status" value="1"/>
</dbReference>
<dbReference type="RefSeq" id="WP_099541158.1">
    <property type="nucleotide sequence ID" value="NZ_PEBQ01000103.1"/>
</dbReference>
<name>A0A2G4RCD2_9PROT</name>
<proteinExistence type="predicted"/>
<comment type="caution">
    <text evidence="1">The sequence shown here is derived from an EMBL/GenBank/DDBJ whole genome shotgun (WGS) entry which is preliminary data.</text>
</comment>
<dbReference type="InterPro" id="IPR014871">
    <property type="entry name" value="dUTPase/dCTP_pyrophosphatase"/>
</dbReference>
<evidence type="ECO:0000313" key="2">
    <source>
        <dbReference type="Proteomes" id="UP000228751"/>
    </source>
</evidence>